<evidence type="ECO:0000313" key="1">
    <source>
        <dbReference type="EMBL" id="RII81968.1"/>
    </source>
</evidence>
<evidence type="ECO:0000313" key="2">
    <source>
        <dbReference type="Proteomes" id="UP000266483"/>
    </source>
</evidence>
<organism evidence="1 2">
    <name type="scientific">Neopusillimonas maritima</name>
    <dbReference type="NCBI Taxonomy" id="2026239"/>
    <lineage>
        <taxon>Bacteria</taxon>
        <taxon>Pseudomonadati</taxon>
        <taxon>Pseudomonadota</taxon>
        <taxon>Betaproteobacteria</taxon>
        <taxon>Burkholderiales</taxon>
        <taxon>Alcaligenaceae</taxon>
        <taxon>Neopusillimonas</taxon>
    </lineage>
</organism>
<dbReference type="PROSITE" id="PS51257">
    <property type="entry name" value="PROKAR_LIPOPROTEIN"/>
    <property type="match status" value="1"/>
</dbReference>
<accession>A0ABX9MTR0</accession>
<keyword evidence="2" id="KW-1185">Reference proteome</keyword>
<protein>
    <submittedName>
        <fullName evidence="1">Uncharacterized protein</fullName>
    </submittedName>
</protein>
<proteinExistence type="predicted"/>
<sequence>MSRLKLFRLVAISTAYPLLVSILAGCALGDAIQKVTLSAAETDSKVTASHNAFAQMVSSPQLREQAQHVDRPWLAGRSLPLAREVTLPTALRSHVRTTLLFSDGPIGLTRVARRITQATGIPVYVHPEALLSNDLFTQRLSGAGSAQTRVGQNRQTVSLSGESEPLARILDRVAAALGVYWRYEHERIEFYRTETRIFNVRALTLAVQAQAALGAGRKSGDSGFASSSRTELQSDAVSVMEVVEARIQPFLTQAGVAVAHEGGSALVVVTDTPQVLQQVAGYLEKENRALTRRVRLIFEEITLMTNDSVEAGVDWNIVFSSARVAAAAAAPGAIAADMAQLGLGIRKGPFSGSEAIVSALGKVGKVIRRSSVPVLTLNRRPVTHAVRTTFSYIDRVESSVSGNYLDATLPTVSISQKEETVGSLLTLVPDAQEDGQILLSLAYDNTVAQPLKSITFGDSNNPLQLQQVTIDGNGTVQQLALRPGQPVLVSGFDRSQESADLRRLNPGMPLVLGGNDKASQQRLKTVIVITAQVEEGF</sequence>
<reference evidence="1 2" key="1">
    <citation type="submission" date="2017-08" db="EMBL/GenBank/DDBJ databases">
        <title>Pusillimonas indicus sp. nov., a member of the family Alcaligenaceae isolated from surface seawater.</title>
        <authorList>
            <person name="Li J."/>
        </authorList>
    </citation>
    <scope>NUCLEOTIDE SEQUENCE [LARGE SCALE GENOMIC DNA]</scope>
    <source>
        <strain evidence="1 2">17-4A</strain>
    </source>
</reference>
<comment type="caution">
    <text evidence="1">The sequence shown here is derived from an EMBL/GenBank/DDBJ whole genome shotgun (WGS) entry which is preliminary data.</text>
</comment>
<dbReference type="RefSeq" id="WP_119442785.1">
    <property type="nucleotide sequence ID" value="NZ_CP170494.1"/>
</dbReference>
<gene>
    <name evidence="1" type="ORF">CJO09_13245</name>
</gene>
<dbReference type="Proteomes" id="UP000266483">
    <property type="component" value="Unassembled WGS sequence"/>
</dbReference>
<dbReference type="EMBL" id="NQOU01000006">
    <property type="protein sequence ID" value="RII81968.1"/>
    <property type="molecule type" value="Genomic_DNA"/>
</dbReference>
<name>A0ABX9MTR0_9BURK</name>